<accession>A0A0K2UI13</accession>
<protein>
    <submittedName>
        <fullName evidence="1">Uncharacterized protein</fullName>
    </submittedName>
</protein>
<sequence>MYFCFSNQFKTYIRCLSPKRKKL</sequence>
<name>A0A0K2UI13_LEPSM</name>
<proteinExistence type="predicted"/>
<evidence type="ECO:0000313" key="1">
    <source>
        <dbReference type="EMBL" id="CDW37884.1"/>
    </source>
</evidence>
<dbReference type="EMBL" id="HACA01020523">
    <property type="protein sequence ID" value="CDW37884.1"/>
    <property type="molecule type" value="Transcribed_RNA"/>
</dbReference>
<reference evidence="1" key="1">
    <citation type="submission" date="2014-05" db="EMBL/GenBank/DDBJ databases">
        <authorList>
            <person name="Chronopoulou M."/>
        </authorList>
    </citation>
    <scope>NUCLEOTIDE SEQUENCE</scope>
    <source>
        <tissue evidence="1">Whole organism</tissue>
    </source>
</reference>
<organism evidence="1">
    <name type="scientific">Lepeophtheirus salmonis</name>
    <name type="common">Salmon louse</name>
    <name type="synonym">Caligus salmonis</name>
    <dbReference type="NCBI Taxonomy" id="72036"/>
    <lineage>
        <taxon>Eukaryota</taxon>
        <taxon>Metazoa</taxon>
        <taxon>Ecdysozoa</taxon>
        <taxon>Arthropoda</taxon>
        <taxon>Crustacea</taxon>
        <taxon>Multicrustacea</taxon>
        <taxon>Hexanauplia</taxon>
        <taxon>Copepoda</taxon>
        <taxon>Siphonostomatoida</taxon>
        <taxon>Caligidae</taxon>
        <taxon>Lepeophtheirus</taxon>
    </lineage>
</organism>
<dbReference type="AlphaFoldDB" id="A0A0K2UI13"/>